<evidence type="ECO:0000313" key="1">
    <source>
        <dbReference type="EMBL" id="CAI9975979.1"/>
    </source>
</evidence>
<organism evidence="1">
    <name type="scientific">Hexamita inflata</name>
    <dbReference type="NCBI Taxonomy" id="28002"/>
    <lineage>
        <taxon>Eukaryota</taxon>
        <taxon>Metamonada</taxon>
        <taxon>Diplomonadida</taxon>
        <taxon>Hexamitidae</taxon>
        <taxon>Hexamitinae</taxon>
        <taxon>Hexamita</taxon>
    </lineage>
</organism>
<protein>
    <submittedName>
        <fullName evidence="2">Hypothetical_protein</fullName>
    </submittedName>
</protein>
<dbReference type="Proteomes" id="UP001642409">
    <property type="component" value="Unassembled WGS sequence"/>
</dbReference>
<dbReference type="EMBL" id="CATOUU010001171">
    <property type="protein sequence ID" value="CAI9975979.1"/>
    <property type="molecule type" value="Genomic_DNA"/>
</dbReference>
<reference evidence="1" key="1">
    <citation type="submission" date="2023-06" db="EMBL/GenBank/DDBJ databases">
        <authorList>
            <person name="Kurt Z."/>
        </authorList>
    </citation>
    <scope>NUCLEOTIDE SEQUENCE</scope>
</reference>
<evidence type="ECO:0000313" key="2">
    <source>
        <dbReference type="EMBL" id="CAL6064768.1"/>
    </source>
</evidence>
<accession>A0AA86RQ40</accession>
<evidence type="ECO:0000313" key="3">
    <source>
        <dbReference type="Proteomes" id="UP001642409"/>
    </source>
</evidence>
<proteinExistence type="predicted"/>
<sequence length="622" mass="73060">MNGKVSLSENFIANPYQITNQILFYKQYDCFVTDLDLNIVEQLPIHFVLKDDRQFTFTSNPDTILGKEYQHNHLTPCNGKLYVILNDVLFSVFLNIFTEIATIPEMTQMNSNCLCAFEDKLIATNYYKLFVLENNEFIEQSLCSEYSENVESIFLESFGSTAIIGLQIGYCSCLCQILSLDNYKLLYLGHRLDKWLLDGGLCVLNVDYNNSCMVLDLTQTELCVSFSTGVYEAHRKIDFSYPAKSFSSQVMCKLLPNQCSQFTKRQKKIFMDQQQRTLIQVQEQIYWREIKPKIQIQECALINSYQISEHIICYNNETAFVINDKQEIVMTVPIKIRSKTLKQHAINFYKNKTVSQLHFCKIYFFNSKLYSTFNDRLWEINLFEFIEMIEIPEMASNTTNNHQLNMCTVGNKLLVTNEQKIWSYDQKNNKLDQFDLKRNNKIFAPYLYQCGLYSFCDQAIAVMQDNEQESIIQIFDDGNIELLYCGSQLIPQTPAGDVFPIMIGGESNNYVILNFNDDKRISIEYQRNYELGTESFGLGHIQYQKRINNNQQFNQYFKQLTIKLIDIHSLNQFNKYNRNYWFYSQLNDIFLINGRDLRSIHSFTQLSYELAQFQELIQDREE</sequence>
<dbReference type="EMBL" id="CAXDID020000252">
    <property type="protein sequence ID" value="CAL6064768.1"/>
    <property type="molecule type" value="Genomic_DNA"/>
</dbReference>
<reference evidence="2 3" key="2">
    <citation type="submission" date="2024-07" db="EMBL/GenBank/DDBJ databases">
        <authorList>
            <person name="Akdeniz Z."/>
        </authorList>
    </citation>
    <scope>NUCLEOTIDE SEQUENCE [LARGE SCALE GENOMIC DNA]</scope>
</reference>
<gene>
    <name evidence="2" type="ORF">HINF_LOCUS51516</name>
    <name evidence="1" type="ORF">HINF_LOCUS63624</name>
</gene>
<comment type="caution">
    <text evidence="1">The sequence shown here is derived from an EMBL/GenBank/DDBJ whole genome shotgun (WGS) entry which is preliminary data.</text>
</comment>
<dbReference type="AlphaFoldDB" id="A0AA86RQ40"/>
<name>A0AA86RQ40_9EUKA</name>
<keyword evidence="3" id="KW-1185">Reference proteome</keyword>